<evidence type="ECO:0000256" key="3">
    <source>
        <dbReference type="ARBA" id="ARBA00012663"/>
    </source>
</evidence>
<dbReference type="GO" id="GO:0004563">
    <property type="term" value="F:beta-N-acetylhexosaminidase activity"/>
    <property type="evidence" value="ECO:0007669"/>
    <property type="project" value="UniProtKB-EC"/>
</dbReference>
<keyword evidence="4" id="KW-0378">Hydrolase</keyword>
<dbReference type="InterPro" id="IPR050226">
    <property type="entry name" value="NagZ_Beta-hexosaminidase"/>
</dbReference>
<evidence type="ECO:0000313" key="7">
    <source>
        <dbReference type="EMBL" id="KKL49354.1"/>
    </source>
</evidence>
<dbReference type="EMBL" id="LAZR01032985">
    <property type="protein sequence ID" value="KKL49354.1"/>
    <property type="molecule type" value="Genomic_DNA"/>
</dbReference>
<dbReference type="GO" id="GO:0005975">
    <property type="term" value="P:carbohydrate metabolic process"/>
    <property type="evidence" value="ECO:0007669"/>
    <property type="project" value="InterPro"/>
</dbReference>
<name>A0A0F9CJR0_9ZZZZ</name>
<comment type="similarity">
    <text evidence="2">Belongs to the glycosyl hydrolase 3 family.</text>
</comment>
<comment type="caution">
    <text evidence="7">The sequence shown here is derived from an EMBL/GenBank/DDBJ whole genome shotgun (WGS) entry which is preliminary data.</text>
</comment>
<dbReference type="PANTHER" id="PTHR30480:SF13">
    <property type="entry name" value="BETA-HEXOSAMINIDASE"/>
    <property type="match status" value="1"/>
</dbReference>
<comment type="catalytic activity">
    <reaction evidence="1">
        <text>Hydrolysis of terminal non-reducing N-acetyl-D-hexosamine residues in N-acetyl-beta-D-hexosaminides.</text>
        <dbReference type="EC" id="3.2.1.52"/>
    </reaction>
</comment>
<evidence type="ECO:0000256" key="1">
    <source>
        <dbReference type="ARBA" id="ARBA00001231"/>
    </source>
</evidence>
<dbReference type="GO" id="GO:0009254">
    <property type="term" value="P:peptidoglycan turnover"/>
    <property type="evidence" value="ECO:0007669"/>
    <property type="project" value="TreeGrafter"/>
</dbReference>
<dbReference type="EC" id="3.2.1.52" evidence="3"/>
<dbReference type="InterPro" id="IPR036962">
    <property type="entry name" value="Glyco_hydro_3_N_sf"/>
</dbReference>
<proteinExistence type="inferred from homology"/>
<dbReference type="SUPFAM" id="SSF51445">
    <property type="entry name" value="(Trans)glycosidases"/>
    <property type="match status" value="1"/>
</dbReference>
<dbReference type="InterPro" id="IPR001764">
    <property type="entry name" value="Glyco_hydro_3_N"/>
</dbReference>
<dbReference type="Gene3D" id="3.20.20.300">
    <property type="entry name" value="Glycoside hydrolase, family 3, N-terminal domain"/>
    <property type="match status" value="1"/>
</dbReference>
<feature type="domain" description="Glycoside hydrolase family 3 N-terminal" evidence="6">
    <location>
        <begin position="19"/>
        <end position="234"/>
    </location>
</feature>
<organism evidence="7">
    <name type="scientific">marine sediment metagenome</name>
    <dbReference type="NCBI Taxonomy" id="412755"/>
    <lineage>
        <taxon>unclassified sequences</taxon>
        <taxon>metagenomes</taxon>
        <taxon>ecological metagenomes</taxon>
    </lineage>
</organism>
<keyword evidence="5" id="KW-0326">Glycosidase</keyword>
<dbReference type="InterPro" id="IPR017853">
    <property type="entry name" value="GH"/>
</dbReference>
<evidence type="ECO:0000259" key="6">
    <source>
        <dbReference type="Pfam" id="PF00933"/>
    </source>
</evidence>
<dbReference type="AlphaFoldDB" id="A0A0F9CJR0"/>
<accession>A0A0F9CJR0</accession>
<reference evidence="7" key="1">
    <citation type="journal article" date="2015" name="Nature">
        <title>Complex archaea that bridge the gap between prokaryotes and eukaryotes.</title>
        <authorList>
            <person name="Spang A."/>
            <person name="Saw J.H."/>
            <person name="Jorgensen S.L."/>
            <person name="Zaremba-Niedzwiedzka K."/>
            <person name="Martijn J."/>
            <person name="Lind A.E."/>
            <person name="van Eijk R."/>
            <person name="Schleper C."/>
            <person name="Guy L."/>
            <person name="Ettema T.J."/>
        </authorList>
    </citation>
    <scope>NUCLEOTIDE SEQUENCE</scope>
</reference>
<evidence type="ECO:0000256" key="5">
    <source>
        <dbReference type="ARBA" id="ARBA00023295"/>
    </source>
</evidence>
<gene>
    <name evidence="7" type="ORF">LCGC14_2316370</name>
</gene>
<feature type="non-terminal residue" evidence="7">
    <location>
        <position position="1"/>
    </location>
</feature>
<evidence type="ECO:0000256" key="4">
    <source>
        <dbReference type="ARBA" id="ARBA00022801"/>
    </source>
</evidence>
<evidence type="ECO:0000256" key="2">
    <source>
        <dbReference type="ARBA" id="ARBA00005336"/>
    </source>
</evidence>
<protein>
    <recommendedName>
        <fullName evidence="3">beta-N-acetylhexosaminidase</fullName>
        <ecNumber evidence="3">3.2.1.52</ecNumber>
    </recommendedName>
</protein>
<dbReference type="PANTHER" id="PTHR30480">
    <property type="entry name" value="BETA-HEXOSAMINIDASE-RELATED"/>
    <property type="match status" value="1"/>
</dbReference>
<dbReference type="Pfam" id="PF00933">
    <property type="entry name" value="Glyco_hydro_3"/>
    <property type="match status" value="1"/>
</dbReference>
<sequence>GSVSRIEFLTEKTAQSDILTTNYAYAVGLKRGEELKELGVNLNLSPVLDNAQDNDFIYSRSFQKTLDLSGELAKSLITGQKEVGILTAIKHFPGYVGIGFNPEHQLATTNLPETSQFKKAAEATPEMVMISNAIYQDIDPVLPFSFSSTSIEFLKSELGSDILIISDDLSQNSLLDNFNLKQIVTNPVSAGVDMLIFSGWRNPVEDALDEFLEAVEQKQISETAINNAFSRISQLKQKLEK</sequence>